<dbReference type="InterPro" id="IPR057287">
    <property type="entry name" value="Ndx_N"/>
</dbReference>
<evidence type="ECO:0000256" key="1">
    <source>
        <dbReference type="SAM" id="MobiDB-lite"/>
    </source>
</evidence>
<dbReference type="Proteomes" id="UP000298416">
    <property type="component" value="Unassembled WGS sequence"/>
</dbReference>
<dbReference type="PANTHER" id="PTHR35743">
    <property type="entry name" value="NODULIN HOMEOBOX"/>
    <property type="match status" value="1"/>
</dbReference>
<sequence>MLAIVPILITDAVILVSDCRPTIFSDRTRQHIVWISNSLFDLTTTETTKSSGAMEAVLILVQAVMNLKLSGSDNISSYMAAISRLKSKALSILLKLCEAESVSYLDEVASNTTTHNMTKLDSRYWLQSLRQVFLESMKSWLKYEMFFSFIRKMEPRRVMDPMLVSRVRIFYIMSLLARSPELQSIKVSPVERFLEKPNNGRSRSSSRGSSLGRSPVHYDSSSRNMLVGDQI</sequence>
<evidence type="ECO:0000313" key="4">
    <source>
        <dbReference type="Proteomes" id="UP000298416"/>
    </source>
</evidence>
<proteinExistence type="predicted"/>
<dbReference type="EMBL" id="PNBA02000307">
    <property type="protein sequence ID" value="KAG6384034.1"/>
    <property type="molecule type" value="Genomic_DNA"/>
</dbReference>
<evidence type="ECO:0000259" key="2">
    <source>
        <dbReference type="Pfam" id="PF25246"/>
    </source>
</evidence>
<keyword evidence="4" id="KW-1185">Reference proteome</keyword>
<comment type="caution">
    <text evidence="3">The sequence shown here is derived from an EMBL/GenBank/DDBJ whole genome shotgun (WGS) entry which is preliminary data.</text>
</comment>
<protein>
    <recommendedName>
        <fullName evidence="2">Nodulin homeobox N-terminal domain-containing protein</fullName>
    </recommendedName>
</protein>
<reference evidence="3" key="2">
    <citation type="submission" date="2020-08" db="EMBL/GenBank/DDBJ databases">
        <title>Plant Genome Project.</title>
        <authorList>
            <person name="Zhang R.-G."/>
        </authorList>
    </citation>
    <scope>NUCLEOTIDE SEQUENCE</scope>
    <source>
        <strain evidence="3">Huo1</strain>
        <tissue evidence="3">Leaf</tissue>
    </source>
</reference>
<dbReference type="AlphaFoldDB" id="A0A8X8VX56"/>
<dbReference type="InterPro" id="IPR039325">
    <property type="entry name" value="NDX"/>
</dbReference>
<reference evidence="3" key="1">
    <citation type="submission" date="2018-01" db="EMBL/GenBank/DDBJ databases">
        <authorList>
            <person name="Mao J.F."/>
        </authorList>
    </citation>
    <scope>NUCLEOTIDE SEQUENCE</scope>
    <source>
        <strain evidence="3">Huo1</strain>
        <tissue evidence="3">Leaf</tissue>
    </source>
</reference>
<dbReference type="PANTHER" id="PTHR35743:SF1">
    <property type="entry name" value="NODULIN HOMEOBOX"/>
    <property type="match status" value="1"/>
</dbReference>
<feature type="compositionally biased region" description="Low complexity" evidence="1">
    <location>
        <begin position="200"/>
        <end position="214"/>
    </location>
</feature>
<evidence type="ECO:0000313" key="3">
    <source>
        <dbReference type="EMBL" id="KAG6384034.1"/>
    </source>
</evidence>
<gene>
    <name evidence="3" type="ORF">SASPL_156172</name>
</gene>
<dbReference type="GO" id="GO:0003697">
    <property type="term" value="F:single-stranded DNA binding"/>
    <property type="evidence" value="ECO:0007669"/>
    <property type="project" value="InterPro"/>
</dbReference>
<organism evidence="3">
    <name type="scientific">Salvia splendens</name>
    <name type="common">Scarlet sage</name>
    <dbReference type="NCBI Taxonomy" id="180675"/>
    <lineage>
        <taxon>Eukaryota</taxon>
        <taxon>Viridiplantae</taxon>
        <taxon>Streptophyta</taxon>
        <taxon>Embryophyta</taxon>
        <taxon>Tracheophyta</taxon>
        <taxon>Spermatophyta</taxon>
        <taxon>Magnoliopsida</taxon>
        <taxon>eudicotyledons</taxon>
        <taxon>Gunneridae</taxon>
        <taxon>Pentapetalae</taxon>
        <taxon>asterids</taxon>
        <taxon>lamiids</taxon>
        <taxon>Lamiales</taxon>
        <taxon>Lamiaceae</taxon>
        <taxon>Nepetoideae</taxon>
        <taxon>Mentheae</taxon>
        <taxon>Salviinae</taxon>
        <taxon>Salvia</taxon>
        <taxon>Salvia subgen. Calosphace</taxon>
        <taxon>core Calosphace</taxon>
    </lineage>
</organism>
<accession>A0A8X8VX56</accession>
<dbReference type="GO" id="GO:0009908">
    <property type="term" value="P:flower development"/>
    <property type="evidence" value="ECO:0007669"/>
    <property type="project" value="InterPro"/>
</dbReference>
<name>A0A8X8VX56_SALSN</name>
<feature type="region of interest" description="Disordered" evidence="1">
    <location>
        <begin position="195"/>
        <end position="231"/>
    </location>
</feature>
<dbReference type="Pfam" id="PF25246">
    <property type="entry name" value="Nodulin_N"/>
    <property type="match status" value="1"/>
</dbReference>
<feature type="domain" description="Nodulin homeobox N-terminal" evidence="2">
    <location>
        <begin position="56"/>
        <end position="139"/>
    </location>
</feature>